<feature type="region of interest" description="Disordered" evidence="12">
    <location>
        <begin position="98"/>
        <end position="125"/>
    </location>
</feature>
<evidence type="ECO:0000256" key="6">
    <source>
        <dbReference type="ARBA" id="ARBA00023117"/>
    </source>
</evidence>
<feature type="domain" description="Bromo" evidence="13">
    <location>
        <begin position="1299"/>
        <end position="1369"/>
    </location>
</feature>
<dbReference type="InterPro" id="IPR018501">
    <property type="entry name" value="DDT_dom"/>
</dbReference>
<dbReference type="SUPFAM" id="SSF46689">
    <property type="entry name" value="Homeodomain-like"/>
    <property type="match status" value="1"/>
</dbReference>
<proteinExistence type="predicted"/>
<keyword evidence="5" id="KW-0805">Transcription regulation</keyword>
<dbReference type="Pfam" id="PF00439">
    <property type="entry name" value="Bromodomain"/>
    <property type="match status" value="1"/>
</dbReference>
<dbReference type="Gene3D" id="1.20.920.10">
    <property type="entry name" value="Bromodomain-like"/>
    <property type="match status" value="1"/>
</dbReference>
<dbReference type="PROSITE" id="PS50016">
    <property type="entry name" value="ZF_PHD_2"/>
    <property type="match status" value="2"/>
</dbReference>
<dbReference type="SUPFAM" id="SSF57903">
    <property type="entry name" value="FYVE/PHD zinc finger"/>
    <property type="match status" value="2"/>
</dbReference>
<evidence type="ECO:0000256" key="1">
    <source>
        <dbReference type="ARBA" id="ARBA00004123"/>
    </source>
</evidence>
<dbReference type="PROSITE" id="PS50827">
    <property type="entry name" value="DDT"/>
    <property type="match status" value="1"/>
</dbReference>
<evidence type="ECO:0000256" key="9">
    <source>
        <dbReference type="PROSITE-ProRule" id="PRU00035"/>
    </source>
</evidence>
<dbReference type="CDD" id="cd15545">
    <property type="entry name" value="PHD_BAZ2A_like"/>
    <property type="match status" value="1"/>
</dbReference>
<dbReference type="Pfam" id="PF15613">
    <property type="entry name" value="WSD"/>
    <property type="match status" value="1"/>
</dbReference>
<comment type="subcellular location">
    <subcellularLocation>
        <location evidence="1">Nucleus</location>
    </subcellularLocation>
</comment>
<dbReference type="CDD" id="cd05503">
    <property type="entry name" value="Bromo_BAZ2A_B_like"/>
    <property type="match status" value="1"/>
</dbReference>
<dbReference type="GO" id="GO:0003677">
    <property type="term" value="F:DNA binding"/>
    <property type="evidence" value="ECO:0007669"/>
    <property type="project" value="InterPro"/>
</dbReference>
<dbReference type="InterPro" id="IPR028941">
    <property type="entry name" value="WHIM2_dom"/>
</dbReference>
<evidence type="ECO:0000256" key="12">
    <source>
        <dbReference type="SAM" id="MobiDB-lite"/>
    </source>
</evidence>
<dbReference type="PANTHER" id="PTHR45915">
    <property type="entry name" value="TRANSCRIPTION INTERMEDIARY FACTOR"/>
    <property type="match status" value="1"/>
</dbReference>
<evidence type="ECO:0000259" key="14">
    <source>
        <dbReference type="PROSITE" id="PS50016"/>
    </source>
</evidence>
<dbReference type="InterPro" id="IPR037374">
    <property type="entry name" value="BAZ2A/B_Bromo"/>
</dbReference>
<feature type="compositionally biased region" description="Basic and acidic residues" evidence="12">
    <location>
        <begin position="440"/>
        <end position="454"/>
    </location>
</feature>
<feature type="region of interest" description="Disordered" evidence="12">
    <location>
        <begin position="440"/>
        <end position="496"/>
    </location>
</feature>
<evidence type="ECO:0000256" key="5">
    <source>
        <dbReference type="ARBA" id="ARBA00023015"/>
    </source>
</evidence>
<name>A0AAV8ZLE2_9CUCU</name>
<keyword evidence="3 10" id="KW-0863">Zinc-finger</keyword>
<reference evidence="16" key="1">
    <citation type="journal article" date="2023" name="Insect Mol. Biol.">
        <title>Genome sequencing provides insights into the evolution of gene families encoding plant cell wall-degrading enzymes in longhorned beetles.</title>
        <authorList>
            <person name="Shin N.R."/>
            <person name="Okamura Y."/>
            <person name="Kirsch R."/>
            <person name="Pauchet Y."/>
        </authorList>
    </citation>
    <scope>NUCLEOTIDE SEQUENCE</scope>
    <source>
        <strain evidence="16">RBIC_L_NR</strain>
    </source>
</reference>
<dbReference type="SMART" id="SM00249">
    <property type="entry name" value="PHD"/>
    <property type="match status" value="2"/>
</dbReference>
<dbReference type="Proteomes" id="UP001162156">
    <property type="component" value="Unassembled WGS sequence"/>
</dbReference>
<evidence type="ECO:0000256" key="3">
    <source>
        <dbReference type="ARBA" id="ARBA00022771"/>
    </source>
</evidence>
<keyword evidence="6 9" id="KW-0103">Bromodomain</keyword>
<dbReference type="Pfam" id="PF04218">
    <property type="entry name" value="CENP-B_N"/>
    <property type="match status" value="1"/>
</dbReference>
<evidence type="ECO:0000256" key="8">
    <source>
        <dbReference type="ARBA" id="ARBA00023242"/>
    </source>
</evidence>
<feature type="compositionally biased region" description="Acidic residues" evidence="12">
    <location>
        <begin position="469"/>
        <end position="479"/>
    </location>
</feature>
<dbReference type="InterPro" id="IPR019787">
    <property type="entry name" value="Znf_PHD-finger"/>
</dbReference>
<dbReference type="GO" id="GO:0005634">
    <property type="term" value="C:nucleus"/>
    <property type="evidence" value="ECO:0007669"/>
    <property type="project" value="UniProtKB-SubCell"/>
</dbReference>
<dbReference type="PRINTS" id="PR00503">
    <property type="entry name" value="BROMODOMAIN"/>
</dbReference>
<evidence type="ECO:0000256" key="11">
    <source>
        <dbReference type="SAM" id="Coils"/>
    </source>
</evidence>
<dbReference type="InterPro" id="IPR018359">
    <property type="entry name" value="Bromodomain_CS"/>
</dbReference>
<dbReference type="SMART" id="SM00571">
    <property type="entry name" value="DDT"/>
    <property type="match status" value="1"/>
</dbReference>
<evidence type="ECO:0000256" key="2">
    <source>
        <dbReference type="ARBA" id="ARBA00022723"/>
    </source>
</evidence>
<feature type="domain" description="PHD-type" evidence="14">
    <location>
        <begin position="1103"/>
        <end position="1153"/>
    </location>
</feature>
<feature type="domain" description="DDT" evidence="15">
    <location>
        <begin position="214"/>
        <end position="278"/>
    </location>
</feature>
<organism evidence="16 17">
    <name type="scientific">Rhamnusium bicolor</name>
    <dbReference type="NCBI Taxonomy" id="1586634"/>
    <lineage>
        <taxon>Eukaryota</taxon>
        <taxon>Metazoa</taxon>
        <taxon>Ecdysozoa</taxon>
        <taxon>Arthropoda</taxon>
        <taxon>Hexapoda</taxon>
        <taxon>Insecta</taxon>
        <taxon>Pterygota</taxon>
        <taxon>Neoptera</taxon>
        <taxon>Endopterygota</taxon>
        <taxon>Coleoptera</taxon>
        <taxon>Polyphaga</taxon>
        <taxon>Cucujiformia</taxon>
        <taxon>Chrysomeloidea</taxon>
        <taxon>Cerambycidae</taxon>
        <taxon>Lepturinae</taxon>
        <taxon>Rhagiini</taxon>
        <taxon>Rhamnusium</taxon>
    </lineage>
</organism>
<protein>
    <recommendedName>
        <fullName evidence="18">Bromodomain adjacent to zinc finger domain protein 2B</fullName>
    </recommendedName>
</protein>
<dbReference type="InterPro" id="IPR011011">
    <property type="entry name" value="Znf_FYVE_PHD"/>
</dbReference>
<dbReference type="Gene3D" id="1.10.10.60">
    <property type="entry name" value="Homeodomain-like"/>
    <property type="match status" value="1"/>
</dbReference>
<evidence type="ECO:0000259" key="13">
    <source>
        <dbReference type="PROSITE" id="PS50014"/>
    </source>
</evidence>
<feature type="compositionally biased region" description="Basic and acidic residues" evidence="12">
    <location>
        <begin position="99"/>
        <end position="122"/>
    </location>
</feature>
<evidence type="ECO:0008006" key="18">
    <source>
        <dbReference type="Google" id="ProtNLM"/>
    </source>
</evidence>
<dbReference type="EMBL" id="JANEYF010001027">
    <property type="protein sequence ID" value="KAJ8966316.1"/>
    <property type="molecule type" value="Genomic_DNA"/>
</dbReference>
<keyword evidence="17" id="KW-1185">Reference proteome</keyword>
<comment type="caution">
    <text evidence="16">The sequence shown here is derived from an EMBL/GenBank/DDBJ whole genome shotgun (WGS) entry which is preliminary data.</text>
</comment>
<evidence type="ECO:0000313" key="16">
    <source>
        <dbReference type="EMBL" id="KAJ8966316.1"/>
    </source>
</evidence>
<sequence>MANIDMSERPLFEPFINMSGRKRLAFTLEQKIQIISKIEGGKLKSDVSRELGLASSTVATIWKNRESIINAYNIENIEQSSSISNALYIPNVSVAKRKRQEESEKQKHEDQQRKQQEREMKRQQAAILKEQERERRRQHMALVKSLENRRKLEERERKKQQLLAEKQANKEKKLEQRKVELEILAEIRKPCEDLELDQKPLPEYERIPGLKLSGKAFSDVLMVFEFLHNFGETLGFDMESLPILDSLQHALMPNEHSSEAEEELFSVMTHLLVCAIEDPGIPNPARHTTILGQSLRQADITHANLSEILRIYLYANATGEVKALTGVHFERDREKRVADHHQNDNEMQQTQIGKNAQYYELLHNNPTYKLSDLLKDKPFMALSPTNKAEILAFICNELLQNKAVIRQIESSLESVAQQKKEKWLLDTKIRKLKMLHSRKVRSEAMEKAQTKVDGEESAVGSPALHKDDLLDDEENDMSENESVGTQPEEEEDNKLSGEELGKKLEKLVKTSETQLHSLNTALLQLRATCFGQDRYFRRYWSLPKAGGVFVEAMESAEPEVLEEQCRLDNIEMSSSSIKSLNDINNIIENVEKINDSNADKEVSSIVGNNDIGNNKVDLKLTDDNENEHRKTPNRLSEFENGEILDRNERNLAELKKSVDDIVQNLERNLELEKEQKIRESQENSLLNHINETPIKSERDNEPIGSKKFNLFGRLGQCMERENKSEEDLKADVKAEVKEELKNEILNELKSEIKTEIKNEVKTEVDEENEHKWFSILNKDGATCDGIHLTAGNKWENGVGACTRDITELKIPVFPPPGSNSTANYHNTCDSPAPLQMTAEESAQLEHIKKHGMPQPCDRKTVPFGKRYGWWRITTIEQLREVLENLHVRGARERELKRNMISIMQTMYERQGKLVIEEGNKELTELNGEHIDDVIYVDGGAPAPDESGSWSLLIAHRVDMFLLEQVESLEDKVASASMQIKGWKIPSRDMPDIPYGHVVNIVRDRLASLEMNIERRTGDPNLAAIAQEASGGSAPSQPIPSPDEVPKGLMVWREAVNRCSTSAQLAMCLYSLESSIAWDKSIMKAVSVPNVFNKQTARKYNSKLSNCQFCHSGDNEDKLLLCDGCDKGYHTYCFKPKMDNIPDGDWYCHECMNKATGERNCIVCGKKVAATGTRLILCELCPRAYHSDCIQPQLHKVPRGKWYCANCISKKPQKRTVRKNHKLTRDSESSEHPPSSPAPSHSSVTTNEDLPATNCNQSDISNSSLANAGSPSTQCSKKDRNNKKLIKELAPCKALLEDLECHDDAWPFLLPVNTKQFPTYKKIIKIPMDLSTIKKRLQDLYYKSKEEFCADVRQIFNNCETFNEDDSPVGKAGHCMRQFFETRWNEICMSHS</sequence>
<evidence type="ECO:0000259" key="15">
    <source>
        <dbReference type="PROSITE" id="PS50827"/>
    </source>
</evidence>
<evidence type="ECO:0000313" key="17">
    <source>
        <dbReference type="Proteomes" id="UP001162156"/>
    </source>
</evidence>
<evidence type="ECO:0000256" key="4">
    <source>
        <dbReference type="ARBA" id="ARBA00022833"/>
    </source>
</evidence>
<keyword evidence="11" id="KW-0175">Coiled coil</keyword>
<evidence type="ECO:0000256" key="7">
    <source>
        <dbReference type="ARBA" id="ARBA00023163"/>
    </source>
</evidence>
<dbReference type="InterPro" id="IPR036427">
    <property type="entry name" value="Bromodomain-like_sf"/>
</dbReference>
<dbReference type="InterPro" id="IPR013083">
    <property type="entry name" value="Znf_RING/FYVE/PHD"/>
</dbReference>
<dbReference type="GO" id="GO:0000785">
    <property type="term" value="C:chromatin"/>
    <property type="evidence" value="ECO:0007669"/>
    <property type="project" value="TreeGrafter"/>
</dbReference>
<accession>A0AAV8ZLE2</accession>
<feature type="domain" description="PHD-type" evidence="14">
    <location>
        <begin position="1157"/>
        <end position="1209"/>
    </location>
</feature>
<dbReference type="InterPro" id="IPR001965">
    <property type="entry name" value="Znf_PHD"/>
</dbReference>
<feature type="region of interest" description="Disordered" evidence="12">
    <location>
        <begin position="1214"/>
        <end position="1250"/>
    </location>
</feature>
<dbReference type="Pfam" id="PF02791">
    <property type="entry name" value="DDT"/>
    <property type="match status" value="1"/>
</dbReference>
<dbReference type="SMART" id="SM00297">
    <property type="entry name" value="BROMO"/>
    <property type="match status" value="1"/>
</dbReference>
<dbReference type="Gene3D" id="3.30.40.10">
    <property type="entry name" value="Zinc/RING finger domain, C3HC4 (zinc finger)"/>
    <property type="match status" value="2"/>
</dbReference>
<dbReference type="PROSITE" id="PS00633">
    <property type="entry name" value="BROMODOMAIN_1"/>
    <property type="match status" value="1"/>
</dbReference>
<dbReference type="PANTHER" id="PTHR45915:SF2">
    <property type="entry name" value="TOUTATIS, ISOFORM E"/>
    <property type="match status" value="1"/>
</dbReference>
<keyword evidence="4" id="KW-0862">Zinc</keyword>
<feature type="coiled-coil region" evidence="11">
    <location>
        <begin position="644"/>
        <end position="682"/>
    </location>
</feature>
<dbReference type="InterPro" id="IPR001487">
    <property type="entry name" value="Bromodomain"/>
</dbReference>
<dbReference type="InterPro" id="IPR007889">
    <property type="entry name" value="HTH_Psq"/>
</dbReference>
<keyword evidence="7" id="KW-0804">Transcription</keyword>
<dbReference type="Pfam" id="PF00628">
    <property type="entry name" value="PHD"/>
    <property type="match status" value="2"/>
</dbReference>
<evidence type="ECO:0000256" key="10">
    <source>
        <dbReference type="PROSITE-ProRule" id="PRU00146"/>
    </source>
</evidence>
<dbReference type="InterPro" id="IPR028942">
    <property type="entry name" value="WHIM1_dom"/>
</dbReference>
<dbReference type="Pfam" id="PF15612">
    <property type="entry name" value="WHIM1"/>
    <property type="match status" value="1"/>
</dbReference>
<dbReference type="PROSITE" id="PS50014">
    <property type="entry name" value="BROMODOMAIN_2"/>
    <property type="match status" value="1"/>
</dbReference>
<keyword evidence="8" id="KW-0539">Nucleus</keyword>
<dbReference type="SUPFAM" id="SSF47370">
    <property type="entry name" value="Bromodomain"/>
    <property type="match status" value="1"/>
</dbReference>
<keyword evidence="2" id="KW-0479">Metal-binding</keyword>
<dbReference type="GO" id="GO:0008270">
    <property type="term" value="F:zinc ion binding"/>
    <property type="evidence" value="ECO:0007669"/>
    <property type="project" value="UniProtKB-KW"/>
</dbReference>
<dbReference type="InterPro" id="IPR009057">
    <property type="entry name" value="Homeodomain-like_sf"/>
</dbReference>
<gene>
    <name evidence="16" type="ORF">NQ314_003581</name>
</gene>